<dbReference type="InterPro" id="IPR001647">
    <property type="entry name" value="HTH_TetR"/>
</dbReference>
<feature type="domain" description="HTH tetR-type" evidence="6">
    <location>
        <begin position="8"/>
        <end position="68"/>
    </location>
</feature>
<organism evidence="7 8">
    <name type="scientific">Nocardioides albidus</name>
    <dbReference type="NCBI Taxonomy" id="1517589"/>
    <lineage>
        <taxon>Bacteria</taxon>
        <taxon>Bacillati</taxon>
        <taxon>Actinomycetota</taxon>
        <taxon>Actinomycetes</taxon>
        <taxon>Propionibacteriales</taxon>
        <taxon>Nocardioidaceae</taxon>
        <taxon>Nocardioides</taxon>
    </lineage>
</organism>
<proteinExistence type="predicted"/>
<dbReference type="InterPro" id="IPR036271">
    <property type="entry name" value="Tet_transcr_reg_TetR-rel_C_sf"/>
</dbReference>
<dbReference type="PRINTS" id="PR00455">
    <property type="entry name" value="HTHTETR"/>
</dbReference>
<keyword evidence="3 5" id="KW-0238">DNA-binding</keyword>
<dbReference type="OrthoDB" id="3288227at2"/>
<evidence type="ECO:0000313" key="8">
    <source>
        <dbReference type="Proteomes" id="UP000313231"/>
    </source>
</evidence>
<feature type="DNA-binding region" description="H-T-H motif" evidence="5">
    <location>
        <begin position="31"/>
        <end position="50"/>
    </location>
</feature>
<dbReference type="Pfam" id="PF13977">
    <property type="entry name" value="TetR_C_6"/>
    <property type="match status" value="1"/>
</dbReference>
<dbReference type="RefSeq" id="WP_139622589.1">
    <property type="nucleotide sequence ID" value="NZ_VDMP01000022.1"/>
</dbReference>
<reference evidence="7 8" key="1">
    <citation type="journal article" date="2016" name="Int. J. Syst. Evol. Microbiol.">
        <title>Nocardioides albidus sp. nov., an actinobacterium isolated from garden soil.</title>
        <authorList>
            <person name="Singh H."/>
            <person name="Du J."/>
            <person name="Trinh H."/>
            <person name="Won K."/>
            <person name="Yang J.E."/>
            <person name="Yin C."/>
            <person name="Kook M."/>
            <person name="Yi T.H."/>
        </authorList>
    </citation>
    <scope>NUCLEOTIDE SEQUENCE [LARGE SCALE GENOMIC DNA]</scope>
    <source>
        <strain evidence="7 8">CCTCC AB 2015297</strain>
    </source>
</reference>
<dbReference type="InterPro" id="IPR039538">
    <property type="entry name" value="BetI_C"/>
</dbReference>
<evidence type="ECO:0000259" key="6">
    <source>
        <dbReference type="PROSITE" id="PS50977"/>
    </source>
</evidence>
<dbReference type="PANTHER" id="PTHR30055">
    <property type="entry name" value="HTH-TYPE TRANSCRIPTIONAL REGULATOR RUTR"/>
    <property type="match status" value="1"/>
</dbReference>
<dbReference type="AlphaFoldDB" id="A0A5C4VYY2"/>
<evidence type="ECO:0000256" key="2">
    <source>
        <dbReference type="ARBA" id="ARBA00023015"/>
    </source>
</evidence>
<evidence type="ECO:0000313" key="7">
    <source>
        <dbReference type="EMBL" id="TNM41194.1"/>
    </source>
</evidence>
<dbReference type="PROSITE" id="PS50977">
    <property type="entry name" value="HTH_TETR_2"/>
    <property type="match status" value="1"/>
</dbReference>
<dbReference type="Pfam" id="PF00440">
    <property type="entry name" value="TetR_N"/>
    <property type="match status" value="1"/>
</dbReference>
<evidence type="ECO:0000256" key="3">
    <source>
        <dbReference type="ARBA" id="ARBA00023125"/>
    </source>
</evidence>
<accession>A0A5C4VYY2</accession>
<protein>
    <submittedName>
        <fullName evidence="7">TetR/AcrR family transcriptional regulator</fullName>
    </submittedName>
</protein>
<sequence length="201" mass="22567">MARPSVEAERREQILSATRSVVAEKGFKAMRVADVAARSGISSGTIHYYFDTKRDLMHAAFEWNFENSEARRAALLEDIDDPSERLRMLLASYLPADDLLIESWHLWCSLWVEAIHEPDLQELNEKVYGEWRRGMAAIIRDGQLRGRFVDGDPVLLTNALISMVDGLAIQVLMSSRSMTLDRMRATCDGVVDLLTLPAAAG</sequence>
<evidence type="ECO:0000256" key="1">
    <source>
        <dbReference type="ARBA" id="ARBA00022491"/>
    </source>
</evidence>
<dbReference type="PANTHER" id="PTHR30055:SF234">
    <property type="entry name" value="HTH-TYPE TRANSCRIPTIONAL REGULATOR BETI"/>
    <property type="match status" value="1"/>
</dbReference>
<dbReference type="GO" id="GO:0000976">
    <property type="term" value="F:transcription cis-regulatory region binding"/>
    <property type="evidence" value="ECO:0007669"/>
    <property type="project" value="TreeGrafter"/>
</dbReference>
<keyword evidence="2" id="KW-0805">Transcription regulation</keyword>
<gene>
    <name evidence="7" type="ORF">FHP29_09335</name>
</gene>
<name>A0A5C4VYY2_9ACTN</name>
<dbReference type="InterPro" id="IPR050109">
    <property type="entry name" value="HTH-type_TetR-like_transc_reg"/>
</dbReference>
<dbReference type="InterPro" id="IPR009057">
    <property type="entry name" value="Homeodomain-like_sf"/>
</dbReference>
<dbReference type="EMBL" id="VDMP01000022">
    <property type="protein sequence ID" value="TNM41194.1"/>
    <property type="molecule type" value="Genomic_DNA"/>
</dbReference>
<comment type="caution">
    <text evidence="7">The sequence shown here is derived from an EMBL/GenBank/DDBJ whole genome shotgun (WGS) entry which is preliminary data.</text>
</comment>
<keyword evidence="8" id="KW-1185">Reference proteome</keyword>
<keyword evidence="4" id="KW-0804">Transcription</keyword>
<keyword evidence="1" id="KW-0678">Repressor</keyword>
<dbReference type="SUPFAM" id="SSF48498">
    <property type="entry name" value="Tetracyclin repressor-like, C-terminal domain"/>
    <property type="match status" value="1"/>
</dbReference>
<evidence type="ECO:0000256" key="4">
    <source>
        <dbReference type="ARBA" id="ARBA00023163"/>
    </source>
</evidence>
<dbReference type="Proteomes" id="UP000313231">
    <property type="component" value="Unassembled WGS sequence"/>
</dbReference>
<dbReference type="SUPFAM" id="SSF46689">
    <property type="entry name" value="Homeodomain-like"/>
    <property type="match status" value="1"/>
</dbReference>
<dbReference type="Gene3D" id="1.10.357.10">
    <property type="entry name" value="Tetracycline Repressor, domain 2"/>
    <property type="match status" value="1"/>
</dbReference>
<evidence type="ECO:0000256" key="5">
    <source>
        <dbReference type="PROSITE-ProRule" id="PRU00335"/>
    </source>
</evidence>
<dbReference type="GO" id="GO:0003700">
    <property type="term" value="F:DNA-binding transcription factor activity"/>
    <property type="evidence" value="ECO:0007669"/>
    <property type="project" value="TreeGrafter"/>
</dbReference>